<dbReference type="STRING" id="1423759.FC92_GL000673"/>
<comment type="similarity">
    <text evidence="1 8">Belongs to the amidase family. GatA subfamily.</text>
</comment>
<name>A0A0R1MJQ1_9LACO</name>
<dbReference type="HAMAP" id="MF_00120">
    <property type="entry name" value="GatA"/>
    <property type="match status" value="1"/>
</dbReference>
<evidence type="ECO:0000256" key="8">
    <source>
        <dbReference type="HAMAP-Rule" id="MF_00120"/>
    </source>
</evidence>
<feature type="active site" description="Charge relay system" evidence="8">
    <location>
        <position position="152"/>
    </location>
</feature>
<comment type="caution">
    <text evidence="10">The sequence shown here is derived from an EMBL/GenBank/DDBJ whole genome shotgun (WGS) entry which is preliminary data.</text>
</comment>
<dbReference type="InterPro" id="IPR036928">
    <property type="entry name" value="AS_sf"/>
</dbReference>
<dbReference type="Gene3D" id="3.90.1300.10">
    <property type="entry name" value="Amidase signature (AS) domain"/>
    <property type="match status" value="1"/>
</dbReference>
<comment type="function">
    <text evidence="6 8">Allows the formation of correctly charged Gln-tRNA(Gln) through the transamidation of misacylated Glu-tRNA(Gln) in organisms which lack glutaminyl-tRNA synthetase. The reaction takes place in the presence of glutamine and ATP through an activated gamma-phospho-Glu-tRNA(Gln).</text>
</comment>
<gene>
    <name evidence="8" type="primary">gatA</name>
    <name evidence="10" type="ORF">FC92_GL000673</name>
</gene>
<dbReference type="GO" id="GO:0006412">
    <property type="term" value="P:translation"/>
    <property type="evidence" value="ECO:0007669"/>
    <property type="project" value="UniProtKB-UniRule"/>
</dbReference>
<dbReference type="SUPFAM" id="SSF75304">
    <property type="entry name" value="Amidase signature (AS) enzymes"/>
    <property type="match status" value="1"/>
</dbReference>
<organism evidence="10 11">
    <name type="scientific">Liquorilactobacillus hordei DSM 19519</name>
    <dbReference type="NCBI Taxonomy" id="1423759"/>
    <lineage>
        <taxon>Bacteria</taxon>
        <taxon>Bacillati</taxon>
        <taxon>Bacillota</taxon>
        <taxon>Bacilli</taxon>
        <taxon>Lactobacillales</taxon>
        <taxon>Lactobacillaceae</taxon>
        <taxon>Liquorilactobacillus</taxon>
    </lineage>
</organism>
<dbReference type="InterPro" id="IPR004412">
    <property type="entry name" value="GatA"/>
</dbReference>
<dbReference type="RefSeq" id="WP_057868660.1">
    <property type="nucleotide sequence ID" value="NZ_AZDX01000002.1"/>
</dbReference>
<evidence type="ECO:0000256" key="5">
    <source>
        <dbReference type="ARBA" id="ARBA00022917"/>
    </source>
</evidence>
<dbReference type="NCBIfam" id="TIGR00132">
    <property type="entry name" value="gatA"/>
    <property type="match status" value="1"/>
</dbReference>
<dbReference type="AlphaFoldDB" id="A0A0R1MJQ1"/>
<proteinExistence type="inferred from homology"/>
<dbReference type="GO" id="GO:0016740">
    <property type="term" value="F:transferase activity"/>
    <property type="evidence" value="ECO:0007669"/>
    <property type="project" value="UniProtKB-KW"/>
</dbReference>
<dbReference type="PROSITE" id="PS00571">
    <property type="entry name" value="AMIDASES"/>
    <property type="match status" value="1"/>
</dbReference>
<dbReference type="GO" id="GO:0050567">
    <property type="term" value="F:glutaminyl-tRNA synthase (glutamine-hydrolyzing) activity"/>
    <property type="evidence" value="ECO:0007669"/>
    <property type="project" value="UniProtKB-UniRule"/>
</dbReference>
<comment type="subunit">
    <text evidence="8">Heterotrimer of A, B and C subunits.</text>
</comment>
<evidence type="ECO:0000256" key="6">
    <source>
        <dbReference type="ARBA" id="ARBA00025295"/>
    </source>
</evidence>
<dbReference type="GO" id="GO:0005524">
    <property type="term" value="F:ATP binding"/>
    <property type="evidence" value="ECO:0007669"/>
    <property type="project" value="UniProtKB-KW"/>
</dbReference>
<dbReference type="InterPro" id="IPR023631">
    <property type="entry name" value="Amidase_dom"/>
</dbReference>
<dbReference type="PANTHER" id="PTHR11895">
    <property type="entry name" value="TRANSAMIDASE"/>
    <property type="match status" value="1"/>
</dbReference>
<reference evidence="10 11" key="1">
    <citation type="journal article" date="2015" name="Genome Announc.">
        <title>Expanding the biotechnology potential of lactobacilli through comparative genomics of 213 strains and associated genera.</title>
        <authorList>
            <person name="Sun Z."/>
            <person name="Harris H.M."/>
            <person name="McCann A."/>
            <person name="Guo C."/>
            <person name="Argimon S."/>
            <person name="Zhang W."/>
            <person name="Yang X."/>
            <person name="Jeffery I.B."/>
            <person name="Cooney J.C."/>
            <person name="Kagawa T.F."/>
            <person name="Liu W."/>
            <person name="Song Y."/>
            <person name="Salvetti E."/>
            <person name="Wrobel A."/>
            <person name="Rasinkangas P."/>
            <person name="Parkhill J."/>
            <person name="Rea M.C."/>
            <person name="O'Sullivan O."/>
            <person name="Ritari J."/>
            <person name="Douillard F.P."/>
            <person name="Paul Ross R."/>
            <person name="Yang R."/>
            <person name="Briner A.E."/>
            <person name="Felis G.E."/>
            <person name="de Vos W.M."/>
            <person name="Barrangou R."/>
            <person name="Klaenhammer T.R."/>
            <person name="Caufield P.W."/>
            <person name="Cui Y."/>
            <person name="Zhang H."/>
            <person name="O'Toole P.W."/>
        </authorList>
    </citation>
    <scope>NUCLEOTIDE SEQUENCE [LARGE SCALE GENOMIC DNA]</scope>
    <source>
        <strain evidence="10 11">DSM 19519</strain>
    </source>
</reference>
<feature type="domain" description="Amidase" evidence="9">
    <location>
        <begin position="24"/>
        <end position="462"/>
    </location>
</feature>
<dbReference type="EC" id="6.3.5.7" evidence="8"/>
<dbReference type="GeneID" id="98310330"/>
<feature type="active site" description="Charge relay system" evidence="8">
    <location>
        <position position="77"/>
    </location>
</feature>
<feature type="active site" description="Acyl-ester intermediate" evidence="8">
    <location>
        <position position="176"/>
    </location>
</feature>
<dbReference type="Pfam" id="PF01425">
    <property type="entry name" value="Amidase"/>
    <property type="match status" value="1"/>
</dbReference>
<dbReference type="InterPro" id="IPR020556">
    <property type="entry name" value="Amidase_CS"/>
</dbReference>
<dbReference type="PATRIC" id="fig|1423759.3.peg.713"/>
<dbReference type="PANTHER" id="PTHR11895:SF151">
    <property type="entry name" value="GLUTAMYL-TRNA(GLN) AMIDOTRANSFERASE SUBUNIT A"/>
    <property type="match status" value="1"/>
</dbReference>
<evidence type="ECO:0000256" key="2">
    <source>
        <dbReference type="ARBA" id="ARBA00022598"/>
    </source>
</evidence>
<dbReference type="GO" id="GO:0030956">
    <property type="term" value="C:glutamyl-tRNA(Gln) amidotransferase complex"/>
    <property type="evidence" value="ECO:0007669"/>
    <property type="project" value="InterPro"/>
</dbReference>
<dbReference type="Proteomes" id="UP000051448">
    <property type="component" value="Unassembled WGS sequence"/>
</dbReference>
<keyword evidence="11" id="KW-1185">Reference proteome</keyword>
<keyword evidence="2 8" id="KW-0436">Ligase</keyword>
<comment type="catalytic activity">
    <reaction evidence="7 8">
        <text>L-glutamyl-tRNA(Gln) + L-glutamine + ATP + H2O = L-glutaminyl-tRNA(Gln) + L-glutamate + ADP + phosphate + H(+)</text>
        <dbReference type="Rhea" id="RHEA:17521"/>
        <dbReference type="Rhea" id="RHEA-COMP:9681"/>
        <dbReference type="Rhea" id="RHEA-COMP:9684"/>
        <dbReference type="ChEBI" id="CHEBI:15377"/>
        <dbReference type="ChEBI" id="CHEBI:15378"/>
        <dbReference type="ChEBI" id="CHEBI:29985"/>
        <dbReference type="ChEBI" id="CHEBI:30616"/>
        <dbReference type="ChEBI" id="CHEBI:43474"/>
        <dbReference type="ChEBI" id="CHEBI:58359"/>
        <dbReference type="ChEBI" id="CHEBI:78520"/>
        <dbReference type="ChEBI" id="CHEBI:78521"/>
        <dbReference type="ChEBI" id="CHEBI:456216"/>
        <dbReference type="EC" id="6.3.5.7"/>
    </reaction>
</comment>
<protein>
    <recommendedName>
        <fullName evidence="8">Glutamyl-tRNA(Gln) amidotransferase subunit A</fullName>
        <shortName evidence="8">Glu-ADT subunit A</shortName>
        <ecNumber evidence="8">6.3.5.7</ecNumber>
    </recommendedName>
</protein>
<evidence type="ECO:0000259" key="9">
    <source>
        <dbReference type="Pfam" id="PF01425"/>
    </source>
</evidence>
<evidence type="ECO:0000256" key="1">
    <source>
        <dbReference type="ARBA" id="ARBA00008069"/>
    </source>
</evidence>
<dbReference type="EMBL" id="AZDX01000002">
    <property type="protein sequence ID" value="KRL08158.1"/>
    <property type="molecule type" value="Genomic_DNA"/>
</dbReference>
<keyword evidence="4 8" id="KW-0067">ATP-binding</keyword>
<dbReference type="InterPro" id="IPR000120">
    <property type="entry name" value="Amidase"/>
</dbReference>
<evidence type="ECO:0000256" key="3">
    <source>
        <dbReference type="ARBA" id="ARBA00022741"/>
    </source>
</evidence>
<keyword evidence="10" id="KW-0808">Transferase</keyword>
<keyword evidence="3 8" id="KW-0547">Nucleotide-binding</keyword>
<sequence>MDYFKHDLASLHELLVNKELSVTDLTQQTFDNIEKRDQKIGAFLSLNKEVALKQAAQLDQEGVAANNILAGIPLGIKDNIVTKDLKTTAASKILENFNPIYDATVMEKLNALQTITVGKTNMDEFAMGGSTESSAFKLTKNAWDQNKVPGGSSGGSAAAVASGEVIAALGSDTGGSIRQPAAYNGIVGVKPTYGRVSRYGLIAFASSLDQIGPFTRTVKDNAILLNAISGLDSRDSTSSSHAIPDFTSKLNGDIKGMKIAVPKEYMGEGVAAEIREGIKNAIAVFEKLGAIIDEVSLPHSKYGVPVYYIIASSEASSNLQRFDGIRYGHRSSDVKNLEDVYVKSRSEGFGDEVKRRIMLGTFSLSAGTYDAFFKKAAQVRTLICQDFANVFNDYDLVLGPTSPTTAFGIGEDINDPVTMYMNDILTIPVNLAGLPGMSLPAGFANGLPIGMQLIANRFDEETMYRAGYAFEQATDFHKEVPTFGGQD</sequence>
<accession>A0A0R1MJQ1</accession>
<evidence type="ECO:0000256" key="7">
    <source>
        <dbReference type="ARBA" id="ARBA00047407"/>
    </source>
</evidence>
<keyword evidence="5 8" id="KW-0648">Protein biosynthesis</keyword>
<evidence type="ECO:0000256" key="4">
    <source>
        <dbReference type="ARBA" id="ARBA00022840"/>
    </source>
</evidence>
<evidence type="ECO:0000313" key="10">
    <source>
        <dbReference type="EMBL" id="KRL08158.1"/>
    </source>
</evidence>
<dbReference type="OrthoDB" id="9811471at2"/>
<evidence type="ECO:0000313" key="11">
    <source>
        <dbReference type="Proteomes" id="UP000051448"/>
    </source>
</evidence>